<keyword evidence="4" id="KW-0566">Pantothenate biosynthesis</keyword>
<dbReference type="GO" id="GO:0015940">
    <property type="term" value="P:pantothenate biosynthetic process"/>
    <property type="evidence" value="ECO:0007669"/>
    <property type="project" value="UniProtKB-UniPathway"/>
</dbReference>
<dbReference type="SUPFAM" id="SSF48179">
    <property type="entry name" value="6-phosphogluconate dehydrogenase C-terminal domain-like"/>
    <property type="match status" value="1"/>
</dbReference>
<evidence type="ECO:0000313" key="7">
    <source>
        <dbReference type="EMBL" id="APT87644.1"/>
    </source>
</evidence>
<dbReference type="STRING" id="28028.CFLV_11085"/>
<dbReference type="InterPro" id="IPR051402">
    <property type="entry name" value="KPR-Related"/>
</dbReference>
<dbReference type="KEGG" id="cfc:CFLV_11085"/>
<comment type="function">
    <text evidence="4">Catalyzes the NADPH-dependent reduction of ketopantoate into pantoic acid.</text>
</comment>
<dbReference type="Pfam" id="PF08546">
    <property type="entry name" value="ApbA_C"/>
    <property type="match status" value="1"/>
</dbReference>
<proteinExistence type="inferred from homology"/>
<dbReference type="NCBIfam" id="TIGR00745">
    <property type="entry name" value="apbA_panE"/>
    <property type="match status" value="1"/>
</dbReference>
<protein>
    <recommendedName>
        <fullName evidence="4">2-dehydropantoate 2-reductase</fullName>
        <ecNumber evidence="4">1.1.1.169</ecNumber>
    </recommendedName>
    <alternativeName>
        <fullName evidence="4">Ketopantoate reductase</fullName>
    </alternativeName>
</protein>
<sequence length="308" mass="32100">MKIGILGAGAIGGYFGGILQQAGHDVAFVARGESLETLRTTGLTLIDSAGATVLNVTATASFAEAREALGGLDVAIIASKALPDNDTFGSEEDRAQLQGVPVVTTHNSVEIPYLAADVFGADNVLAGVARVYATRLGPARVKRNPGPLSLAFGLLPQAEHAEGTLRTGEQLVEALRAGGAHSALEDDALADIWAKAMFVTTTGALGALVDEPIGYLRTAIRGQLKAFMREVESVARALGVNLAETVVEDTLGFVDQQYAEATSSMQRDITAGLPSELDAQVGAIRRMGKRAGVATPLFDFAQEVLEAR</sequence>
<evidence type="ECO:0000256" key="4">
    <source>
        <dbReference type="RuleBase" id="RU362068"/>
    </source>
</evidence>
<dbReference type="InterPro" id="IPR008927">
    <property type="entry name" value="6-PGluconate_DH-like_C_sf"/>
</dbReference>
<dbReference type="GO" id="GO:0008677">
    <property type="term" value="F:2-dehydropantoate 2-reductase activity"/>
    <property type="evidence" value="ECO:0007669"/>
    <property type="project" value="UniProtKB-EC"/>
</dbReference>
<evidence type="ECO:0000313" key="10">
    <source>
        <dbReference type="Proteomes" id="UP000315353"/>
    </source>
</evidence>
<dbReference type="Proteomes" id="UP000185479">
    <property type="component" value="Chromosome"/>
</dbReference>
<dbReference type="Proteomes" id="UP000315353">
    <property type="component" value="Unassembled WGS sequence"/>
</dbReference>
<dbReference type="RefSeq" id="WP_075730570.1">
    <property type="nucleotide sequence ID" value="NZ_BJNB01000004.1"/>
</dbReference>
<reference evidence="7 9" key="1">
    <citation type="submission" date="2014-08" db="EMBL/GenBank/DDBJ databases">
        <title>Complete genome sequence of Corynebacterium flavescens OJ8(T)(=DSM 20296(T)), isolated from cheese.</title>
        <authorList>
            <person name="Ruckert C."/>
            <person name="Albersmeier A."/>
            <person name="Winkler A."/>
            <person name="Kalinowski J."/>
        </authorList>
    </citation>
    <scope>NUCLEOTIDE SEQUENCE [LARGE SCALE GENOMIC DNA]</scope>
    <source>
        <strain evidence="7 9">OJ8</strain>
    </source>
</reference>
<name>A0A1L7CP75_CORFL</name>
<dbReference type="AlphaFoldDB" id="A0A1L7CP75"/>
<evidence type="ECO:0000313" key="8">
    <source>
        <dbReference type="EMBL" id="GEB96970.1"/>
    </source>
</evidence>
<keyword evidence="3 4" id="KW-0560">Oxidoreductase</keyword>
<feature type="domain" description="Ketopantoate reductase N-terminal" evidence="5">
    <location>
        <begin position="3"/>
        <end position="154"/>
    </location>
</feature>
<keyword evidence="2 4" id="KW-0521">NADP</keyword>
<dbReference type="Gene3D" id="1.10.1040.10">
    <property type="entry name" value="N-(1-d-carboxylethyl)-l-norvaline Dehydrogenase, domain 2"/>
    <property type="match status" value="1"/>
</dbReference>
<dbReference type="PANTHER" id="PTHR21708">
    <property type="entry name" value="PROBABLE 2-DEHYDROPANTOATE 2-REDUCTASE"/>
    <property type="match status" value="1"/>
</dbReference>
<organism evidence="7 9">
    <name type="scientific">Corynebacterium flavescens</name>
    <dbReference type="NCBI Taxonomy" id="28028"/>
    <lineage>
        <taxon>Bacteria</taxon>
        <taxon>Bacillati</taxon>
        <taxon>Actinomycetota</taxon>
        <taxon>Actinomycetes</taxon>
        <taxon>Mycobacteriales</taxon>
        <taxon>Corynebacteriaceae</taxon>
        <taxon>Corynebacterium</taxon>
    </lineage>
</organism>
<dbReference type="OrthoDB" id="9796561at2"/>
<gene>
    <name evidence="8" type="ORF">CFL01nite_04650</name>
    <name evidence="7" type="ORF">CFLV_11085</name>
</gene>
<accession>A0A1L7CP75</accession>
<dbReference type="EMBL" id="CP009246">
    <property type="protein sequence ID" value="APT87644.1"/>
    <property type="molecule type" value="Genomic_DNA"/>
</dbReference>
<dbReference type="InterPro" id="IPR013328">
    <property type="entry name" value="6PGD_dom2"/>
</dbReference>
<feature type="domain" description="Ketopantoate reductase C-terminal" evidence="6">
    <location>
        <begin position="189"/>
        <end position="306"/>
    </location>
</feature>
<dbReference type="EC" id="1.1.1.169" evidence="4"/>
<dbReference type="PANTHER" id="PTHR21708:SF26">
    <property type="entry name" value="2-DEHYDROPANTOATE 2-REDUCTASE"/>
    <property type="match status" value="1"/>
</dbReference>
<dbReference type="GO" id="GO:0005737">
    <property type="term" value="C:cytoplasm"/>
    <property type="evidence" value="ECO:0007669"/>
    <property type="project" value="TreeGrafter"/>
</dbReference>
<comment type="similarity">
    <text evidence="1 4">Belongs to the ketopantoate reductase family.</text>
</comment>
<evidence type="ECO:0000313" key="9">
    <source>
        <dbReference type="Proteomes" id="UP000185479"/>
    </source>
</evidence>
<comment type="pathway">
    <text evidence="4">Cofactor biosynthesis; (R)-pantothenate biosynthesis; (R)-pantoate from 3-methyl-2-oxobutanoate: step 2/2.</text>
</comment>
<dbReference type="InterPro" id="IPR013752">
    <property type="entry name" value="KPA_reductase"/>
</dbReference>
<reference evidence="8 10" key="2">
    <citation type="submission" date="2019-06" db="EMBL/GenBank/DDBJ databases">
        <title>Whole genome shotgun sequence of Corynebacterium flavescens NBRC 14136.</title>
        <authorList>
            <person name="Hosoyama A."/>
            <person name="Uohara A."/>
            <person name="Ohji S."/>
            <person name="Ichikawa N."/>
        </authorList>
    </citation>
    <scope>NUCLEOTIDE SEQUENCE [LARGE SCALE GENOMIC DNA]</scope>
    <source>
        <strain evidence="8 10">NBRC 14136</strain>
    </source>
</reference>
<dbReference type="InterPro" id="IPR003710">
    <property type="entry name" value="ApbA"/>
</dbReference>
<comment type="catalytic activity">
    <reaction evidence="4">
        <text>(R)-pantoate + NADP(+) = 2-dehydropantoate + NADPH + H(+)</text>
        <dbReference type="Rhea" id="RHEA:16233"/>
        <dbReference type="ChEBI" id="CHEBI:11561"/>
        <dbReference type="ChEBI" id="CHEBI:15378"/>
        <dbReference type="ChEBI" id="CHEBI:15980"/>
        <dbReference type="ChEBI" id="CHEBI:57783"/>
        <dbReference type="ChEBI" id="CHEBI:58349"/>
        <dbReference type="EC" id="1.1.1.169"/>
    </reaction>
</comment>
<evidence type="ECO:0000256" key="3">
    <source>
        <dbReference type="ARBA" id="ARBA00023002"/>
    </source>
</evidence>
<evidence type="ECO:0000259" key="5">
    <source>
        <dbReference type="Pfam" id="PF02558"/>
    </source>
</evidence>
<dbReference type="GeneID" id="82881226"/>
<evidence type="ECO:0000259" key="6">
    <source>
        <dbReference type="Pfam" id="PF08546"/>
    </source>
</evidence>
<dbReference type="InterPro" id="IPR036291">
    <property type="entry name" value="NAD(P)-bd_dom_sf"/>
</dbReference>
<keyword evidence="9" id="KW-1185">Reference proteome</keyword>
<dbReference type="EMBL" id="BJNB01000004">
    <property type="protein sequence ID" value="GEB96970.1"/>
    <property type="molecule type" value="Genomic_DNA"/>
</dbReference>
<evidence type="ECO:0000256" key="2">
    <source>
        <dbReference type="ARBA" id="ARBA00022857"/>
    </source>
</evidence>
<dbReference type="SUPFAM" id="SSF51735">
    <property type="entry name" value="NAD(P)-binding Rossmann-fold domains"/>
    <property type="match status" value="1"/>
</dbReference>
<dbReference type="Gene3D" id="3.40.50.720">
    <property type="entry name" value="NAD(P)-binding Rossmann-like Domain"/>
    <property type="match status" value="1"/>
</dbReference>
<dbReference type="InterPro" id="IPR013332">
    <property type="entry name" value="KPR_N"/>
</dbReference>
<evidence type="ECO:0000256" key="1">
    <source>
        <dbReference type="ARBA" id="ARBA00007870"/>
    </source>
</evidence>
<dbReference type="UniPathway" id="UPA00028">
    <property type="reaction ID" value="UER00004"/>
</dbReference>
<dbReference type="Pfam" id="PF02558">
    <property type="entry name" value="ApbA"/>
    <property type="match status" value="1"/>
</dbReference>
<dbReference type="NCBIfam" id="NF005091">
    <property type="entry name" value="PRK06522.2-2"/>
    <property type="match status" value="1"/>
</dbReference>